<sequence>MKRTTTLICCLIISFASFAQTTLAEHHFESSDVKKVVIDGAFCDVFVTPGSSLVFDGIIKGSGKSGDYLIASIQTGTTVVFRVERKQERNRGWSNIELGKLALTLPEHIELKITNTSGDINVSDFTGELEASTTSGDIVLKNINSDCWLKATSGDLRARNVTGDIKMRSTSGDQEYFEIRGNLETQATSGNIECDKIKGNVKAFATSGDLDFDGVEGVIEAGTTSGNITGDYVRITGDSRFKSTSGDIYFVFENEIGSLGFDLRATSGDLHVGSSRSEDRLYMDRGQYTITGESTSGDQVYKN</sequence>
<name>A0ABW7N9K5_9BACT</name>
<protein>
    <submittedName>
        <fullName evidence="3">DUF4097 family beta strand repeat-containing protein</fullName>
    </submittedName>
</protein>
<accession>A0ABW7N9K5</accession>
<proteinExistence type="predicted"/>
<keyword evidence="1" id="KW-0732">Signal</keyword>
<comment type="caution">
    <text evidence="3">The sequence shown here is derived from an EMBL/GenBank/DDBJ whole genome shotgun (WGS) entry which is preliminary data.</text>
</comment>
<evidence type="ECO:0000313" key="3">
    <source>
        <dbReference type="EMBL" id="MFH6983735.1"/>
    </source>
</evidence>
<feature type="domain" description="DUF4097" evidence="2">
    <location>
        <begin position="34"/>
        <end position="211"/>
    </location>
</feature>
<evidence type="ECO:0000256" key="1">
    <source>
        <dbReference type="SAM" id="SignalP"/>
    </source>
</evidence>
<organism evidence="3 4">
    <name type="scientific">Marinoscillum luteum</name>
    <dbReference type="NCBI Taxonomy" id="861051"/>
    <lineage>
        <taxon>Bacteria</taxon>
        <taxon>Pseudomonadati</taxon>
        <taxon>Bacteroidota</taxon>
        <taxon>Cytophagia</taxon>
        <taxon>Cytophagales</taxon>
        <taxon>Reichenbachiellaceae</taxon>
        <taxon>Marinoscillum</taxon>
    </lineage>
</organism>
<keyword evidence="4" id="KW-1185">Reference proteome</keyword>
<dbReference type="Proteomes" id="UP001610063">
    <property type="component" value="Unassembled WGS sequence"/>
</dbReference>
<reference evidence="3 4" key="1">
    <citation type="journal article" date="2013" name="Int. J. Syst. Evol. Microbiol.">
        <title>Marinoscillum luteum sp. nov., isolated from marine sediment.</title>
        <authorList>
            <person name="Cha I.T."/>
            <person name="Park S.J."/>
            <person name="Kim S.J."/>
            <person name="Kim J.G."/>
            <person name="Jung M.Y."/>
            <person name="Shin K.S."/>
            <person name="Kwon K.K."/>
            <person name="Yang S.H."/>
            <person name="Seo Y.S."/>
            <person name="Rhee S.K."/>
        </authorList>
    </citation>
    <scope>NUCLEOTIDE SEQUENCE [LARGE SCALE GENOMIC DNA]</scope>
    <source>
        <strain evidence="3 4">KCTC 23939</strain>
    </source>
</reference>
<dbReference type="Pfam" id="PF13349">
    <property type="entry name" value="DUF4097"/>
    <property type="match status" value="1"/>
</dbReference>
<dbReference type="PANTHER" id="PTHR34094:SF1">
    <property type="entry name" value="PROTEIN FAM185A"/>
    <property type="match status" value="1"/>
</dbReference>
<feature type="signal peptide" evidence="1">
    <location>
        <begin position="1"/>
        <end position="19"/>
    </location>
</feature>
<dbReference type="EMBL" id="JBIPKE010000015">
    <property type="protein sequence ID" value="MFH6983735.1"/>
    <property type="molecule type" value="Genomic_DNA"/>
</dbReference>
<evidence type="ECO:0000313" key="4">
    <source>
        <dbReference type="Proteomes" id="UP001610063"/>
    </source>
</evidence>
<dbReference type="PANTHER" id="PTHR34094">
    <property type="match status" value="1"/>
</dbReference>
<dbReference type="InterPro" id="IPR025164">
    <property type="entry name" value="Toastrack_DUF4097"/>
</dbReference>
<evidence type="ECO:0000259" key="2">
    <source>
        <dbReference type="Pfam" id="PF13349"/>
    </source>
</evidence>
<dbReference type="RefSeq" id="WP_395417270.1">
    <property type="nucleotide sequence ID" value="NZ_JBIPKE010000015.1"/>
</dbReference>
<gene>
    <name evidence="3" type="ORF">ACHKAR_09805</name>
</gene>
<feature type="chain" id="PRO_5046755927" evidence="1">
    <location>
        <begin position="20"/>
        <end position="303"/>
    </location>
</feature>